<dbReference type="SMART" id="SM00382">
    <property type="entry name" value="AAA"/>
    <property type="match status" value="1"/>
</dbReference>
<dbReference type="Proteomes" id="UP000886804">
    <property type="component" value="Unassembled WGS sequence"/>
</dbReference>
<dbReference type="InterPro" id="IPR035965">
    <property type="entry name" value="PAS-like_dom_sf"/>
</dbReference>
<dbReference type="InterPro" id="IPR025943">
    <property type="entry name" value="Sigma_54_int_dom_ATP-bd_2"/>
</dbReference>
<evidence type="ECO:0000256" key="2">
    <source>
        <dbReference type="ARBA" id="ARBA00022840"/>
    </source>
</evidence>
<evidence type="ECO:0000256" key="5">
    <source>
        <dbReference type="ARBA" id="ARBA00023163"/>
    </source>
</evidence>
<evidence type="ECO:0000313" key="9">
    <source>
        <dbReference type="Proteomes" id="UP000886804"/>
    </source>
</evidence>
<feature type="domain" description="Sigma-54 factor interaction" evidence="7">
    <location>
        <begin position="157"/>
        <end position="386"/>
    </location>
</feature>
<evidence type="ECO:0000256" key="6">
    <source>
        <dbReference type="SAM" id="Phobius"/>
    </source>
</evidence>
<dbReference type="PANTHER" id="PTHR32071">
    <property type="entry name" value="TRANSCRIPTIONAL REGULATORY PROTEIN"/>
    <property type="match status" value="1"/>
</dbReference>
<accession>A0A9D2L7C5</accession>
<dbReference type="Gene3D" id="1.10.10.60">
    <property type="entry name" value="Homeodomain-like"/>
    <property type="match status" value="1"/>
</dbReference>
<dbReference type="CDD" id="cd00009">
    <property type="entry name" value="AAA"/>
    <property type="match status" value="1"/>
</dbReference>
<dbReference type="InterPro" id="IPR025662">
    <property type="entry name" value="Sigma_54_int_dom_ATP-bd_1"/>
</dbReference>
<dbReference type="PROSITE" id="PS00675">
    <property type="entry name" value="SIGMA54_INTERACT_1"/>
    <property type="match status" value="1"/>
</dbReference>
<dbReference type="GO" id="GO:0005524">
    <property type="term" value="F:ATP binding"/>
    <property type="evidence" value="ECO:0007669"/>
    <property type="project" value="UniProtKB-KW"/>
</dbReference>
<feature type="transmembrane region" description="Helical" evidence="6">
    <location>
        <begin position="20"/>
        <end position="40"/>
    </location>
</feature>
<sequence length="467" mass="52702">MEYRSPHVKMRDVSRIYDALEVGIIITTGGGIIIWGNRYYSQLAQFDIRDYFGHNVREISRREDVILPTMNYIIDIVLKTKQQQTEIVRYRTEDYVLTTATPIFNANNEIDYIIYSITNYSELMRLREKVSESGMRVLALENHLRNLQVETEIGKQIIITSKEMYNIYGKALRLASTSVSVMLTGESGTGKDVLAKFIHQSSSRKGQNFIHVNMAAIPKPLFESELFGYTPGSFTGAARQGKEGLVQLANGGTLFLDEIGELPLDIQAKLLQVIQNKEVRAIGAVSPTPVDFRIICATNRDLRQMVEDHTFRLDLYHRLNAVELNIPPLRERRDDILPLATFFLNHFNEQNHTNKYLTASVLHLFANYSWPGNVRELQHVIEGAVALCPNDAITLDQLPMEFHILGQKALLTSASHADGLTLKQAVEQLETQMIETALQSSSSAAEAAEKLGIDASTLSKKRKRYGL</sequence>
<dbReference type="InterPro" id="IPR027417">
    <property type="entry name" value="P-loop_NTPase"/>
</dbReference>
<dbReference type="InterPro" id="IPR058031">
    <property type="entry name" value="AAA_lid_NorR"/>
</dbReference>
<dbReference type="InterPro" id="IPR009057">
    <property type="entry name" value="Homeodomain-like_sf"/>
</dbReference>
<keyword evidence="6" id="KW-1133">Transmembrane helix</keyword>
<dbReference type="SUPFAM" id="SSF46689">
    <property type="entry name" value="Homeodomain-like"/>
    <property type="match status" value="1"/>
</dbReference>
<dbReference type="Pfam" id="PF02954">
    <property type="entry name" value="HTH_8"/>
    <property type="match status" value="1"/>
</dbReference>
<dbReference type="GO" id="GO:0043565">
    <property type="term" value="F:sequence-specific DNA binding"/>
    <property type="evidence" value="ECO:0007669"/>
    <property type="project" value="InterPro"/>
</dbReference>
<keyword evidence="2" id="KW-0067">ATP-binding</keyword>
<name>A0A9D2L7C5_9FIRM</name>
<dbReference type="PROSITE" id="PS00676">
    <property type="entry name" value="SIGMA54_INTERACT_2"/>
    <property type="match status" value="1"/>
</dbReference>
<keyword evidence="5" id="KW-0804">Transcription</keyword>
<gene>
    <name evidence="8" type="ORF">H9716_05720</name>
</gene>
<organism evidence="8 9">
    <name type="scientific">Candidatus Enterocloster faecavium</name>
    <dbReference type="NCBI Taxonomy" id="2838560"/>
    <lineage>
        <taxon>Bacteria</taxon>
        <taxon>Bacillati</taxon>
        <taxon>Bacillota</taxon>
        <taxon>Clostridia</taxon>
        <taxon>Lachnospirales</taxon>
        <taxon>Lachnospiraceae</taxon>
        <taxon>Enterocloster</taxon>
    </lineage>
</organism>
<dbReference type="EMBL" id="DWYS01000067">
    <property type="protein sequence ID" value="HJB07349.1"/>
    <property type="molecule type" value="Genomic_DNA"/>
</dbReference>
<keyword evidence="6" id="KW-0812">Transmembrane</keyword>
<evidence type="ECO:0000256" key="1">
    <source>
        <dbReference type="ARBA" id="ARBA00022741"/>
    </source>
</evidence>
<dbReference type="Gene3D" id="1.10.8.60">
    <property type="match status" value="1"/>
</dbReference>
<dbReference type="Gene3D" id="3.30.450.20">
    <property type="entry name" value="PAS domain"/>
    <property type="match status" value="1"/>
</dbReference>
<keyword evidence="1" id="KW-0547">Nucleotide-binding</keyword>
<dbReference type="Pfam" id="PF25601">
    <property type="entry name" value="AAA_lid_14"/>
    <property type="match status" value="1"/>
</dbReference>
<dbReference type="InterPro" id="IPR002078">
    <property type="entry name" value="Sigma_54_int"/>
</dbReference>
<evidence type="ECO:0000256" key="3">
    <source>
        <dbReference type="ARBA" id="ARBA00023015"/>
    </source>
</evidence>
<dbReference type="AlphaFoldDB" id="A0A9D2L7C5"/>
<keyword evidence="3" id="KW-0805">Transcription regulation</keyword>
<keyword evidence="6" id="KW-0472">Membrane</keyword>
<dbReference type="PROSITE" id="PS00688">
    <property type="entry name" value="SIGMA54_INTERACT_3"/>
    <property type="match status" value="1"/>
</dbReference>
<dbReference type="InterPro" id="IPR002197">
    <property type="entry name" value="HTH_Fis"/>
</dbReference>
<keyword evidence="4" id="KW-0238">DNA-binding</keyword>
<dbReference type="PROSITE" id="PS50045">
    <property type="entry name" value="SIGMA54_INTERACT_4"/>
    <property type="match status" value="1"/>
</dbReference>
<dbReference type="FunFam" id="3.40.50.300:FF:000006">
    <property type="entry name" value="DNA-binding transcriptional regulator NtrC"/>
    <property type="match status" value="1"/>
</dbReference>
<evidence type="ECO:0000259" key="7">
    <source>
        <dbReference type="PROSITE" id="PS50045"/>
    </source>
</evidence>
<dbReference type="GO" id="GO:0006355">
    <property type="term" value="P:regulation of DNA-templated transcription"/>
    <property type="evidence" value="ECO:0007669"/>
    <property type="project" value="InterPro"/>
</dbReference>
<evidence type="ECO:0000313" key="8">
    <source>
        <dbReference type="EMBL" id="HJB07349.1"/>
    </source>
</evidence>
<dbReference type="SUPFAM" id="SSF52540">
    <property type="entry name" value="P-loop containing nucleoside triphosphate hydrolases"/>
    <property type="match status" value="1"/>
</dbReference>
<reference evidence="8" key="1">
    <citation type="journal article" date="2021" name="PeerJ">
        <title>Extensive microbial diversity within the chicken gut microbiome revealed by metagenomics and culture.</title>
        <authorList>
            <person name="Gilroy R."/>
            <person name="Ravi A."/>
            <person name="Getino M."/>
            <person name="Pursley I."/>
            <person name="Horton D.L."/>
            <person name="Alikhan N.F."/>
            <person name="Baker D."/>
            <person name="Gharbi K."/>
            <person name="Hall N."/>
            <person name="Watson M."/>
            <person name="Adriaenssens E.M."/>
            <person name="Foster-Nyarko E."/>
            <person name="Jarju S."/>
            <person name="Secka A."/>
            <person name="Antonio M."/>
            <person name="Oren A."/>
            <person name="Chaudhuri R.R."/>
            <person name="La Ragione R."/>
            <person name="Hildebrand F."/>
            <person name="Pallen M.J."/>
        </authorList>
    </citation>
    <scope>NUCLEOTIDE SEQUENCE</scope>
    <source>
        <strain evidence="8">CHK188-4685</strain>
    </source>
</reference>
<reference evidence="8" key="2">
    <citation type="submission" date="2021-04" db="EMBL/GenBank/DDBJ databases">
        <authorList>
            <person name="Gilroy R."/>
        </authorList>
    </citation>
    <scope>NUCLEOTIDE SEQUENCE</scope>
    <source>
        <strain evidence="8">CHK188-4685</strain>
    </source>
</reference>
<evidence type="ECO:0000256" key="4">
    <source>
        <dbReference type="ARBA" id="ARBA00023125"/>
    </source>
</evidence>
<proteinExistence type="predicted"/>
<protein>
    <submittedName>
        <fullName evidence="8">Sigma 54-interacting transcriptional regulator</fullName>
    </submittedName>
</protein>
<dbReference type="InterPro" id="IPR003593">
    <property type="entry name" value="AAA+_ATPase"/>
</dbReference>
<dbReference type="Pfam" id="PF00158">
    <property type="entry name" value="Sigma54_activat"/>
    <property type="match status" value="1"/>
</dbReference>
<dbReference type="InterPro" id="IPR025944">
    <property type="entry name" value="Sigma_54_int_dom_CS"/>
</dbReference>
<dbReference type="Gene3D" id="3.40.50.300">
    <property type="entry name" value="P-loop containing nucleotide triphosphate hydrolases"/>
    <property type="match status" value="1"/>
</dbReference>
<dbReference type="SUPFAM" id="SSF55785">
    <property type="entry name" value="PYP-like sensor domain (PAS domain)"/>
    <property type="match status" value="1"/>
</dbReference>
<comment type="caution">
    <text evidence="8">The sequence shown here is derived from an EMBL/GenBank/DDBJ whole genome shotgun (WGS) entry which is preliminary data.</text>
</comment>